<dbReference type="InterPro" id="IPR002397">
    <property type="entry name" value="Cyt_P450_B"/>
</dbReference>
<dbReference type="FunFam" id="1.10.630.10:FF:000018">
    <property type="entry name" value="Cytochrome P450 monooxygenase"/>
    <property type="match status" value="1"/>
</dbReference>
<protein>
    <submittedName>
        <fullName evidence="9">Cytochrome P450</fullName>
    </submittedName>
</protein>
<dbReference type="GO" id="GO:0005506">
    <property type="term" value="F:iron ion binding"/>
    <property type="evidence" value="ECO:0007669"/>
    <property type="project" value="InterPro"/>
</dbReference>
<evidence type="ECO:0000256" key="4">
    <source>
        <dbReference type="ARBA" id="ARBA00023002"/>
    </source>
</evidence>
<sequence>MAGGIEGERLLTDRTTEDPYPGYHRLRTEAPFFREPRTGALLLTRYADVAAALRHPLLSSRGVIDAVVRVPAPLRRIARPVTRALSRQMIFSDPPDHARLRSLANRAFTPRAVETMRAHIERIAEELLDAIDGPAPADLIDRYAAPLPIRVIAEMLGVPLGSRDRIKLWSDDLATFAGGGTGPRWKQVLRGARGAFCLRRYLRRLIRERRGRPQDDLLGALIAAEEKGDTLTEEELWANAMLLLFAGHETTTGLIGNGLLALLRHPDQLDLLRREPALMESGVEEFLRFDGPVHRIGRVAKDDLSIGGSPIPAGQAVILGLAAANRDPAQFPDPDRLDVRRAENRHLAFGHGIHFCLGAALARLEGQVAIGAVLRRYPDLRLTGERLVWRRNSTLRGLQALPVRLR</sequence>
<comment type="similarity">
    <text evidence="1 7">Belongs to the cytochrome P450 family.</text>
</comment>
<dbReference type="GO" id="GO:0020037">
    <property type="term" value="F:heme binding"/>
    <property type="evidence" value="ECO:0007669"/>
    <property type="project" value="InterPro"/>
</dbReference>
<dbReference type="AlphaFoldDB" id="A0A2L0F8B9"/>
<dbReference type="InterPro" id="IPR036396">
    <property type="entry name" value="Cyt_P450_sf"/>
</dbReference>
<keyword evidence="2 7" id="KW-0349">Heme</keyword>
<organism evidence="9 10">
    <name type="scientific">Sorangium cellulosum</name>
    <name type="common">Polyangium cellulosum</name>
    <dbReference type="NCBI Taxonomy" id="56"/>
    <lineage>
        <taxon>Bacteria</taxon>
        <taxon>Pseudomonadati</taxon>
        <taxon>Myxococcota</taxon>
        <taxon>Polyangia</taxon>
        <taxon>Polyangiales</taxon>
        <taxon>Polyangiaceae</taxon>
        <taxon>Sorangium</taxon>
    </lineage>
</organism>
<dbReference type="RefSeq" id="WP_104985725.1">
    <property type="nucleotide sequence ID" value="NZ_CP012673.1"/>
</dbReference>
<keyword evidence="6 7" id="KW-0503">Monooxygenase</keyword>
<reference evidence="9 10" key="1">
    <citation type="submission" date="2015-09" db="EMBL/GenBank/DDBJ databases">
        <title>Sorangium comparison.</title>
        <authorList>
            <person name="Zaburannyi N."/>
            <person name="Bunk B."/>
            <person name="Overmann J."/>
            <person name="Mueller R."/>
        </authorList>
    </citation>
    <scope>NUCLEOTIDE SEQUENCE [LARGE SCALE GENOMIC DNA]</scope>
    <source>
        <strain evidence="9 10">So ce26</strain>
    </source>
</reference>
<dbReference type="InterPro" id="IPR017972">
    <property type="entry name" value="Cyt_P450_CS"/>
</dbReference>
<dbReference type="Pfam" id="PF00067">
    <property type="entry name" value="p450"/>
    <property type="match status" value="1"/>
</dbReference>
<dbReference type="SUPFAM" id="SSF48264">
    <property type="entry name" value="Cytochrome P450"/>
    <property type="match status" value="1"/>
</dbReference>
<keyword evidence="3 7" id="KW-0479">Metal-binding</keyword>
<evidence type="ECO:0000256" key="2">
    <source>
        <dbReference type="ARBA" id="ARBA00022617"/>
    </source>
</evidence>
<gene>
    <name evidence="9" type="ORF">SOCE26_092860</name>
</gene>
<feature type="compositionally biased region" description="Basic and acidic residues" evidence="8">
    <location>
        <begin position="1"/>
        <end position="17"/>
    </location>
</feature>
<dbReference type="CDD" id="cd20625">
    <property type="entry name" value="CYP164-like"/>
    <property type="match status" value="1"/>
</dbReference>
<dbReference type="PANTHER" id="PTHR46696">
    <property type="entry name" value="P450, PUTATIVE (EUROFUNG)-RELATED"/>
    <property type="match status" value="1"/>
</dbReference>
<dbReference type="PANTHER" id="PTHR46696:SF1">
    <property type="entry name" value="CYTOCHROME P450 YJIB-RELATED"/>
    <property type="match status" value="1"/>
</dbReference>
<dbReference type="GO" id="GO:0016705">
    <property type="term" value="F:oxidoreductase activity, acting on paired donors, with incorporation or reduction of molecular oxygen"/>
    <property type="evidence" value="ECO:0007669"/>
    <property type="project" value="InterPro"/>
</dbReference>
<keyword evidence="4 7" id="KW-0560">Oxidoreductase</keyword>
<accession>A0A2L0F8B9</accession>
<dbReference type="EMBL" id="CP012673">
    <property type="protein sequence ID" value="AUX47762.1"/>
    <property type="molecule type" value="Genomic_DNA"/>
</dbReference>
<proteinExistence type="inferred from homology"/>
<dbReference type="Proteomes" id="UP000238348">
    <property type="component" value="Chromosome"/>
</dbReference>
<evidence type="ECO:0000256" key="1">
    <source>
        <dbReference type="ARBA" id="ARBA00010617"/>
    </source>
</evidence>
<name>A0A2L0F8B9_SORCE</name>
<evidence type="ECO:0000256" key="5">
    <source>
        <dbReference type="ARBA" id="ARBA00023004"/>
    </source>
</evidence>
<dbReference type="PRINTS" id="PR00359">
    <property type="entry name" value="BP450"/>
</dbReference>
<dbReference type="OrthoDB" id="4511384at2"/>
<evidence type="ECO:0000256" key="3">
    <source>
        <dbReference type="ARBA" id="ARBA00022723"/>
    </source>
</evidence>
<evidence type="ECO:0000313" key="10">
    <source>
        <dbReference type="Proteomes" id="UP000238348"/>
    </source>
</evidence>
<evidence type="ECO:0000256" key="6">
    <source>
        <dbReference type="ARBA" id="ARBA00023033"/>
    </source>
</evidence>
<dbReference type="InterPro" id="IPR001128">
    <property type="entry name" value="Cyt_P450"/>
</dbReference>
<dbReference type="GO" id="GO:0004497">
    <property type="term" value="F:monooxygenase activity"/>
    <property type="evidence" value="ECO:0007669"/>
    <property type="project" value="UniProtKB-KW"/>
</dbReference>
<evidence type="ECO:0000256" key="7">
    <source>
        <dbReference type="RuleBase" id="RU000461"/>
    </source>
</evidence>
<evidence type="ECO:0000313" key="9">
    <source>
        <dbReference type="EMBL" id="AUX47762.1"/>
    </source>
</evidence>
<evidence type="ECO:0000256" key="8">
    <source>
        <dbReference type="SAM" id="MobiDB-lite"/>
    </source>
</evidence>
<dbReference type="PROSITE" id="PS00086">
    <property type="entry name" value="CYTOCHROME_P450"/>
    <property type="match status" value="1"/>
</dbReference>
<keyword evidence="5 7" id="KW-0408">Iron</keyword>
<feature type="region of interest" description="Disordered" evidence="8">
    <location>
        <begin position="1"/>
        <end position="22"/>
    </location>
</feature>
<dbReference type="Gene3D" id="1.10.630.10">
    <property type="entry name" value="Cytochrome P450"/>
    <property type="match status" value="1"/>
</dbReference>